<dbReference type="EMBL" id="CACVKT020002156">
    <property type="protein sequence ID" value="CAC5375739.1"/>
    <property type="molecule type" value="Genomic_DNA"/>
</dbReference>
<dbReference type="AlphaFoldDB" id="A0A6J8AY70"/>
<reference evidence="1 2" key="1">
    <citation type="submission" date="2020-06" db="EMBL/GenBank/DDBJ databases">
        <authorList>
            <person name="Li R."/>
            <person name="Bekaert M."/>
        </authorList>
    </citation>
    <scope>NUCLEOTIDE SEQUENCE [LARGE SCALE GENOMIC DNA]</scope>
    <source>
        <strain evidence="2">wild</strain>
    </source>
</reference>
<organism evidence="1 2">
    <name type="scientific">Mytilus coruscus</name>
    <name type="common">Sea mussel</name>
    <dbReference type="NCBI Taxonomy" id="42192"/>
    <lineage>
        <taxon>Eukaryota</taxon>
        <taxon>Metazoa</taxon>
        <taxon>Spiralia</taxon>
        <taxon>Lophotrochozoa</taxon>
        <taxon>Mollusca</taxon>
        <taxon>Bivalvia</taxon>
        <taxon>Autobranchia</taxon>
        <taxon>Pteriomorphia</taxon>
        <taxon>Mytilida</taxon>
        <taxon>Mytiloidea</taxon>
        <taxon>Mytilidae</taxon>
        <taxon>Mytilinae</taxon>
        <taxon>Mytilus</taxon>
    </lineage>
</organism>
<name>A0A6J8AY70_MYTCO</name>
<proteinExistence type="predicted"/>
<dbReference type="AntiFam" id="ANF00269">
    <property type="entry name" value="Translation of CRISPR region"/>
</dbReference>
<dbReference type="Proteomes" id="UP000507470">
    <property type="component" value="Unassembled WGS sequence"/>
</dbReference>
<evidence type="ECO:0000313" key="1">
    <source>
        <dbReference type="EMBL" id="CAC5375739.1"/>
    </source>
</evidence>
<sequence>MYTSGCYGTDTIQNTDAVKMYTSGCYGTDTIQNTDAVKMYTSGCYGTNTIHNTDAVKMYTSGCYETDTIQNTDAVKMYTSGCYETDTIQNTDAVKKGSTRVLKYVLYSDTCPEICPVQRHVSLNTSCTATRVFLHRLYLFICGNGDVSGFIPDVPTLFTKYRLEQYLTQYAETKTFSIKLMWINTIKSVITSLAARKRHMHMEQNSDFVRFIHLHTDGMFRGWIAAKMSVELSNAFFLAKLVTCIPETGVSICRKCHTPFIDTIEHIVQQMKMFVTFLDYSGA</sequence>
<keyword evidence="2" id="KW-1185">Reference proteome</keyword>
<accession>A0A6J8AY70</accession>
<evidence type="ECO:0000313" key="2">
    <source>
        <dbReference type="Proteomes" id="UP000507470"/>
    </source>
</evidence>
<protein>
    <submittedName>
        <fullName evidence="1">Uncharacterized protein</fullName>
    </submittedName>
</protein>
<gene>
    <name evidence="1" type="ORF">MCOR_12632</name>
</gene>